<dbReference type="EMBL" id="FOEI01000004">
    <property type="protein sequence ID" value="SEP95235.1"/>
    <property type="molecule type" value="Genomic_DNA"/>
</dbReference>
<proteinExistence type="predicted"/>
<organism evidence="2 3">
    <name type="scientific">Flavobacterium urocaniciphilum</name>
    <dbReference type="NCBI Taxonomy" id="1299341"/>
    <lineage>
        <taxon>Bacteria</taxon>
        <taxon>Pseudomonadati</taxon>
        <taxon>Bacteroidota</taxon>
        <taxon>Flavobacteriia</taxon>
        <taxon>Flavobacteriales</taxon>
        <taxon>Flavobacteriaceae</taxon>
        <taxon>Flavobacterium</taxon>
    </lineage>
</organism>
<dbReference type="STRING" id="1299341.SAMN05444005_1049"/>
<dbReference type="Proteomes" id="UP000198648">
    <property type="component" value="Unassembled WGS sequence"/>
</dbReference>
<evidence type="ECO:0000313" key="3">
    <source>
        <dbReference type="Proteomes" id="UP000198648"/>
    </source>
</evidence>
<dbReference type="AlphaFoldDB" id="A0A1H9C1T5"/>
<reference evidence="2 3" key="1">
    <citation type="submission" date="2016-10" db="EMBL/GenBank/DDBJ databases">
        <authorList>
            <person name="de Groot N.N."/>
        </authorList>
    </citation>
    <scope>NUCLEOTIDE SEQUENCE [LARGE SCALE GENOMIC DNA]</scope>
    <source>
        <strain evidence="2 3">DSM 27078</strain>
    </source>
</reference>
<dbReference type="RefSeq" id="WP_091467521.1">
    <property type="nucleotide sequence ID" value="NZ_FOEI01000004.1"/>
</dbReference>
<feature type="transmembrane region" description="Helical" evidence="1">
    <location>
        <begin position="58"/>
        <end position="73"/>
    </location>
</feature>
<keyword evidence="3" id="KW-1185">Reference proteome</keyword>
<name>A0A1H9C1T5_9FLAO</name>
<evidence type="ECO:0000313" key="2">
    <source>
        <dbReference type="EMBL" id="SEP95235.1"/>
    </source>
</evidence>
<keyword evidence="1" id="KW-1133">Transmembrane helix</keyword>
<gene>
    <name evidence="2" type="ORF">SAMN05444005_1049</name>
</gene>
<dbReference type="OrthoDB" id="1376970at2"/>
<sequence>MNWYKNFKQKSPLQRFLFILGVFFFVLFVTMGSIFVFWDKLIPSLDKVSLRISEQQRFYFGILLMIYGAYRFLKLMNKKDE</sequence>
<feature type="transmembrane region" description="Helical" evidence="1">
    <location>
        <begin position="16"/>
        <end position="38"/>
    </location>
</feature>
<accession>A0A1H9C1T5</accession>
<keyword evidence="1" id="KW-0472">Membrane</keyword>
<protein>
    <submittedName>
        <fullName evidence="2">Uncharacterized protein</fullName>
    </submittedName>
</protein>
<keyword evidence="1" id="KW-0812">Transmembrane</keyword>
<evidence type="ECO:0000256" key="1">
    <source>
        <dbReference type="SAM" id="Phobius"/>
    </source>
</evidence>